<protein>
    <recommendedName>
        <fullName evidence="4 9">N-(5'-phosphoribosyl)anthranilate isomerase</fullName>
        <shortName evidence="9">PRAI</shortName>
        <ecNumber evidence="3 9">5.3.1.24</ecNumber>
    </recommendedName>
</protein>
<dbReference type="Proteomes" id="UP000250918">
    <property type="component" value="Unassembled WGS sequence"/>
</dbReference>
<dbReference type="AlphaFoldDB" id="A0A855X0F4"/>
<evidence type="ECO:0000256" key="1">
    <source>
        <dbReference type="ARBA" id="ARBA00001164"/>
    </source>
</evidence>
<dbReference type="UniPathway" id="UPA00035">
    <property type="reaction ID" value="UER00042"/>
</dbReference>
<organism evidence="11 12">
    <name type="scientific">candidate division GN15 bacterium</name>
    <dbReference type="NCBI Taxonomy" id="2072418"/>
    <lineage>
        <taxon>Bacteria</taxon>
        <taxon>candidate division GN15</taxon>
    </lineage>
</organism>
<keyword evidence="5 9" id="KW-0028">Amino-acid biosynthesis</keyword>
<dbReference type="InterPro" id="IPR044643">
    <property type="entry name" value="TrpF_fam"/>
</dbReference>
<dbReference type="PANTHER" id="PTHR42894:SF1">
    <property type="entry name" value="N-(5'-PHOSPHORIBOSYL)ANTHRANILATE ISOMERASE"/>
    <property type="match status" value="1"/>
</dbReference>
<keyword evidence="6 9" id="KW-0822">Tryptophan biosynthesis</keyword>
<dbReference type="PANTHER" id="PTHR42894">
    <property type="entry name" value="N-(5'-PHOSPHORIBOSYL)ANTHRANILATE ISOMERASE"/>
    <property type="match status" value="1"/>
</dbReference>
<reference evidence="11 12" key="1">
    <citation type="journal article" date="2018" name="ISME J.">
        <title>A methanotrophic archaeon couples anaerobic oxidation of methane to Fe(III) reduction.</title>
        <authorList>
            <person name="Cai C."/>
            <person name="Leu A.O."/>
            <person name="Xie G.J."/>
            <person name="Guo J."/>
            <person name="Feng Y."/>
            <person name="Zhao J.X."/>
            <person name="Tyson G.W."/>
            <person name="Yuan Z."/>
            <person name="Hu S."/>
        </authorList>
    </citation>
    <scope>NUCLEOTIDE SEQUENCE [LARGE SCALE GENOMIC DNA]</scope>
    <source>
        <strain evidence="11">FeB_12</strain>
    </source>
</reference>
<proteinExistence type="inferred from homology"/>
<evidence type="ECO:0000313" key="11">
    <source>
        <dbReference type="EMBL" id="PWB70049.1"/>
    </source>
</evidence>
<dbReference type="CDD" id="cd00405">
    <property type="entry name" value="PRAI"/>
    <property type="match status" value="1"/>
</dbReference>
<evidence type="ECO:0000256" key="4">
    <source>
        <dbReference type="ARBA" id="ARBA00022272"/>
    </source>
</evidence>
<name>A0A855X0F4_9BACT</name>
<feature type="domain" description="N-(5'phosphoribosyl) anthranilate isomerase (PRAI)" evidence="10">
    <location>
        <begin position="32"/>
        <end position="213"/>
    </location>
</feature>
<dbReference type="HAMAP" id="MF_00135">
    <property type="entry name" value="PRAI"/>
    <property type="match status" value="1"/>
</dbReference>
<dbReference type="Pfam" id="PF00697">
    <property type="entry name" value="PRAI"/>
    <property type="match status" value="1"/>
</dbReference>
<dbReference type="EC" id="5.3.1.24" evidence="3 9"/>
<dbReference type="InterPro" id="IPR013785">
    <property type="entry name" value="Aldolase_TIM"/>
</dbReference>
<evidence type="ECO:0000256" key="6">
    <source>
        <dbReference type="ARBA" id="ARBA00022822"/>
    </source>
</evidence>
<dbReference type="GO" id="GO:0000162">
    <property type="term" value="P:L-tryptophan biosynthetic process"/>
    <property type="evidence" value="ECO:0007669"/>
    <property type="project" value="UniProtKB-UniRule"/>
</dbReference>
<dbReference type="EMBL" id="PQAP01000156">
    <property type="protein sequence ID" value="PWB70049.1"/>
    <property type="molecule type" value="Genomic_DNA"/>
</dbReference>
<dbReference type="Gene3D" id="3.20.20.70">
    <property type="entry name" value="Aldolase class I"/>
    <property type="match status" value="1"/>
</dbReference>
<evidence type="ECO:0000256" key="9">
    <source>
        <dbReference type="HAMAP-Rule" id="MF_00135"/>
    </source>
</evidence>
<comment type="caution">
    <text evidence="11">The sequence shown here is derived from an EMBL/GenBank/DDBJ whole genome shotgun (WGS) entry which is preliminary data.</text>
</comment>
<dbReference type="GO" id="GO:0004640">
    <property type="term" value="F:phosphoribosylanthranilate isomerase activity"/>
    <property type="evidence" value="ECO:0007669"/>
    <property type="project" value="UniProtKB-UniRule"/>
</dbReference>
<evidence type="ECO:0000313" key="12">
    <source>
        <dbReference type="Proteomes" id="UP000250918"/>
    </source>
</evidence>
<evidence type="ECO:0000256" key="2">
    <source>
        <dbReference type="ARBA" id="ARBA00004664"/>
    </source>
</evidence>
<evidence type="ECO:0000256" key="7">
    <source>
        <dbReference type="ARBA" id="ARBA00023141"/>
    </source>
</evidence>
<sequence>MWSRCDSRRYRIDAHRQHSSQNEGAPGMSPIVKICGITSADDAQLSVDLGARMVGLIFAESPRRVSMAAAEQILKTIPDGVLRVGVFSDPCDPNIDSICSRVPLDLLQIYFGNDDSVNNTYTVPILAAFLINELSDLHADRSFALYDFKNNPALLDSMSGHFAMEKALLAGGLNSDNVAGIVEKFSPLGVDVCSGVESTPRVKDRRKLEAFMKAVGV</sequence>
<accession>A0A855X0F4</accession>
<dbReference type="InterPro" id="IPR011060">
    <property type="entry name" value="RibuloseP-bd_barrel"/>
</dbReference>
<keyword evidence="8 9" id="KW-0413">Isomerase</keyword>
<evidence type="ECO:0000259" key="10">
    <source>
        <dbReference type="Pfam" id="PF00697"/>
    </source>
</evidence>
<evidence type="ECO:0000256" key="8">
    <source>
        <dbReference type="ARBA" id="ARBA00023235"/>
    </source>
</evidence>
<evidence type="ECO:0000256" key="3">
    <source>
        <dbReference type="ARBA" id="ARBA00012572"/>
    </source>
</evidence>
<comment type="similarity">
    <text evidence="9">Belongs to the TrpF family.</text>
</comment>
<evidence type="ECO:0000256" key="5">
    <source>
        <dbReference type="ARBA" id="ARBA00022605"/>
    </source>
</evidence>
<comment type="catalytic activity">
    <reaction evidence="1 9">
        <text>N-(5-phospho-beta-D-ribosyl)anthranilate = 1-(2-carboxyphenylamino)-1-deoxy-D-ribulose 5-phosphate</text>
        <dbReference type="Rhea" id="RHEA:21540"/>
        <dbReference type="ChEBI" id="CHEBI:18277"/>
        <dbReference type="ChEBI" id="CHEBI:58613"/>
        <dbReference type="EC" id="5.3.1.24"/>
    </reaction>
</comment>
<dbReference type="SUPFAM" id="SSF51366">
    <property type="entry name" value="Ribulose-phoshate binding barrel"/>
    <property type="match status" value="1"/>
</dbReference>
<keyword evidence="7 9" id="KW-0057">Aromatic amino acid biosynthesis</keyword>
<comment type="pathway">
    <text evidence="2 9">Amino-acid biosynthesis; L-tryptophan biosynthesis; L-tryptophan from chorismate: step 3/5.</text>
</comment>
<gene>
    <name evidence="9" type="primary">trpF</name>
    <name evidence="11" type="ORF">C3F09_09720</name>
</gene>
<dbReference type="InterPro" id="IPR001240">
    <property type="entry name" value="PRAI_dom"/>
</dbReference>